<dbReference type="RefSeq" id="WP_015501624.1">
    <property type="nucleotide sequence ID" value="NC_020911.1"/>
</dbReference>
<dbReference type="Gene3D" id="1.10.400.20">
    <property type="entry name" value="putative tagatose 6-phosphate kinase domain like"/>
    <property type="match status" value="1"/>
</dbReference>
<dbReference type="InterPro" id="IPR050303">
    <property type="entry name" value="GatZ_KbaZ_carbometab"/>
</dbReference>
<gene>
    <name evidence="2" type="primary">kbaZ</name>
    <name evidence="2" type="ORF">OAN307_c43240</name>
</gene>
<dbReference type="GO" id="GO:0009401">
    <property type="term" value="P:phosphoenolpyruvate-dependent sugar phosphotransferase system"/>
    <property type="evidence" value="ECO:0007669"/>
    <property type="project" value="TreeGrafter"/>
</dbReference>
<organism evidence="2 3">
    <name type="scientific">Octadecabacter antarcticus 307</name>
    <dbReference type="NCBI Taxonomy" id="391626"/>
    <lineage>
        <taxon>Bacteria</taxon>
        <taxon>Pseudomonadati</taxon>
        <taxon>Pseudomonadota</taxon>
        <taxon>Alphaproteobacteria</taxon>
        <taxon>Rhodobacterales</taxon>
        <taxon>Roseobacteraceae</taxon>
        <taxon>Octadecabacter</taxon>
    </lineage>
</organism>
<dbReference type="STRING" id="391626.OAN307_c43240"/>
<dbReference type="Pfam" id="PF08013">
    <property type="entry name" value="GatZ_KbaZ-like"/>
    <property type="match status" value="1"/>
</dbReference>
<dbReference type="OrthoDB" id="1672942at2"/>
<dbReference type="EMBL" id="CP003740">
    <property type="protein sequence ID" value="AGI69704.1"/>
    <property type="molecule type" value="Genomic_DNA"/>
</dbReference>
<evidence type="ECO:0000256" key="1">
    <source>
        <dbReference type="ARBA" id="ARBA00005007"/>
    </source>
</evidence>
<dbReference type="InterPro" id="IPR012062">
    <property type="entry name" value="GatZ/KbaZ-like"/>
</dbReference>
<comment type="pathway">
    <text evidence="1">Carbohydrate metabolism.</text>
</comment>
<dbReference type="Proteomes" id="UP000005307">
    <property type="component" value="Chromosome"/>
</dbReference>
<dbReference type="KEGG" id="oat:OAN307_c43240"/>
<dbReference type="SUPFAM" id="SSF51569">
    <property type="entry name" value="Aldolase"/>
    <property type="match status" value="1"/>
</dbReference>
<reference evidence="2 3" key="1">
    <citation type="journal article" date="2013" name="PLoS ONE">
        <title>Poles Apart: Arctic and Antarctic Octadecabacter strains Share High Genome Plasticity and a New Type of Xanthorhodopsin.</title>
        <authorList>
            <person name="Vollmers J."/>
            <person name="Voget S."/>
            <person name="Dietrich S."/>
            <person name="Gollnow K."/>
            <person name="Smits M."/>
            <person name="Meyer K."/>
            <person name="Brinkhoff T."/>
            <person name="Simon M."/>
            <person name="Daniel R."/>
        </authorList>
    </citation>
    <scope>NUCLEOTIDE SEQUENCE [LARGE SCALE GENOMIC DNA]</scope>
    <source>
        <strain evidence="2 3">307</strain>
    </source>
</reference>
<dbReference type="AlphaFoldDB" id="M9RAM6"/>
<dbReference type="eggNOG" id="COG4573">
    <property type="taxonomic scope" value="Bacteria"/>
</dbReference>
<dbReference type="HOGENOM" id="CLU_053334_0_0_5"/>
<sequence>MSEVLRDIIKRNRAGQAVAIPSVCSAQADVILASLLRAQTLDRAIVIEATSNQVNQFGGYTGMRPSDFMAFVRGIAKAADVDLDRIQFGGDHLGPQVWRDESSDSAMAKAHELVTDYVRAGFTKIHLDCSEGCVSELAQLDDEITSARSAELARTCVNLADDLMFIVGTEVPPPGGARTDECGDIAATSPDAASATLALHMDKFGEIAALIGGLVVQPGVEFSPVQIHHLPMAKDPKLIQSIADWPSVCLEAHSTDYQHPQVFPRLAQLGFAFQKVGPALTLAYRQALYSLDIVRSLSSRGERHLSAALETAMLDDPRYWQSHYQGDAEQLLQQRHFGLADRIRYYWPVPSVQAAVQQLVVDLPRQIPDPILWQVFGQPVLDRAEDLAGSQIERLVRAQIQIALDPYFFDPSTGGTQ</sequence>
<evidence type="ECO:0000313" key="2">
    <source>
        <dbReference type="EMBL" id="AGI69704.1"/>
    </source>
</evidence>
<dbReference type="PIRSF" id="PIRSF009264">
    <property type="entry name" value="TagBP_ald_AgaZ"/>
    <property type="match status" value="1"/>
</dbReference>
<dbReference type="InterPro" id="IPR013785">
    <property type="entry name" value="Aldolase_TIM"/>
</dbReference>
<evidence type="ECO:0000313" key="3">
    <source>
        <dbReference type="Proteomes" id="UP000005307"/>
    </source>
</evidence>
<dbReference type="PANTHER" id="PTHR32502:SF2">
    <property type="entry name" value="D-TAGATOSE-1,6-BISPHOSPHATE ALDOLASE SUBUNIT KBAZ"/>
    <property type="match status" value="1"/>
</dbReference>
<dbReference type="Gene3D" id="3.20.20.70">
    <property type="entry name" value="Aldolase class I"/>
    <property type="match status" value="1"/>
</dbReference>
<dbReference type="GO" id="GO:0005975">
    <property type="term" value="P:carbohydrate metabolic process"/>
    <property type="evidence" value="ECO:0007669"/>
    <property type="project" value="InterPro"/>
</dbReference>
<dbReference type="PANTHER" id="PTHR32502">
    <property type="entry name" value="N-ACETYLGALACTOSAMINE PERMEASE II COMPONENT-RELATED"/>
    <property type="match status" value="1"/>
</dbReference>
<dbReference type="GO" id="GO:0005886">
    <property type="term" value="C:plasma membrane"/>
    <property type="evidence" value="ECO:0007669"/>
    <property type="project" value="TreeGrafter"/>
</dbReference>
<keyword evidence="3" id="KW-1185">Reference proteome</keyword>
<proteinExistence type="predicted"/>
<protein>
    <submittedName>
        <fullName evidence="2">Putative D-tagatose-1,6-bisphosphate aldolase subunit kbaZ</fullName>
    </submittedName>
</protein>
<accession>M9RAM6</accession>
<name>M9RAM6_9RHOB</name>